<dbReference type="PANTHER" id="PTHR11390">
    <property type="entry name" value="PROKARYOTIC DNA TOPOISOMERASE"/>
    <property type="match status" value="1"/>
</dbReference>
<dbReference type="Pfam" id="PF01751">
    <property type="entry name" value="Toprim"/>
    <property type="match status" value="1"/>
</dbReference>
<dbReference type="SMART" id="SM00436">
    <property type="entry name" value="TOP1Bc"/>
    <property type="match status" value="1"/>
</dbReference>
<feature type="compositionally biased region" description="Basic and acidic residues" evidence="12">
    <location>
        <begin position="371"/>
        <end position="383"/>
    </location>
</feature>
<keyword evidence="6" id="KW-0862">Zinc</keyword>
<feature type="region of interest" description="Disordered" evidence="12">
    <location>
        <begin position="853"/>
        <end position="882"/>
    </location>
</feature>
<dbReference type="EC" id="5.6.2.1" evidence="3 11"/>
<evidence type="ECO:0000256" key="7">
    <source>
        <dbReference type="ARBA" id="ARBA00023029"/>
    </source>
</evidence>
<evidence type="ECO:0000256" key="5">
    <source>
        <dbReference type="ARBA" id="ARBA00022771"/>
    </source>
</evidence>
<dbReference type="Pfam" id="PF06839">
    <property type="entry name" value="Zn_ribbon_GRF"/>
    <property type="match status" value="2"/>
</dbReference>
<keyword evidence="17" id="KW-1185">Reference proteome</keyword>
<evidence type="ECO:0000259" key="15">
    <source>
        <dbReference type="PROSITE" id="PS52039"/>
    </source>
</evidence>
<dbReference type="GO" id="GO:0031422">
    <property type="term" value="C:RecQ family helicase-topoisomerase III complex"/>
    <property type="evidence" value="ECO:0007669"/>
    <property type="project" value="TreeGrafter"/>
</dbReference>
<dbReference type="PROSITE" id="PS52039">
    <property type="entry name" value="TOPO_IA_2"/>
    <property type="match status" value="1"/>
</dbReference>
<dbReference type="PRINTS" id="PR00417">
    <property type="entry name" value="PRTPISMRASEI"/>
</dbReference>
<evidence type="ECO:0000256" key="9">
    <source>
        <dbReference type="ARBA" id="ARBA00023235"/>
    </source>
</evidence>
<feature type="region of interest" description="Disordered" evidence="12">
    <location>
        <begin position="611"/>
        <end position="692"/>
    </location>
</feature>
<keyword evidence="7 11" id="KW-0799">Topoisomerase</keyword>
<dbReference type="FunCoup" id="G7E0M5">
    <property type="interactions" value="733"/>
</dbReference>
<dbReference type="eggNOG" id="KOG1956">
    <property type="taxonomic scope" value="Eukaryota"/>
</dbReference>
<keyword evidence="8 11" id="KW-0238">DNA-binding</keyword>
<protein>
    <recommendedName>
        <fullName evidence="3 11">DNA topoisomerase</fullName>
        <ecNumber evidence="3 11">5.6.2.1</ecNumber>
    </recommendedName>
</protein>
<evidence type="ECO:0000256" key="3">
    <source>
        <dbReference type="ARBA" id="ARBA00012891"/>
    </source>
</evidence>
<dbReference type="InterPro" id="IPR013826">
    <property type="entry name" value="Topo_IA_cen_sub3"/>
</dbReference>
<dbReference type="SMART" id="SM00493">
    <property type="entry name" value="TOPRIM"/>
    <property type="match status" value="1"/>
</dbReference>
<keyword evidence="9 11" id="KW-0413">Isomerase</keyword>
<dbReference type="EMBL" id="BABT02000084">
    <property type="protein sequence ID" value="GAA96385.1"/>
    <property type="molecule type" value="Genomic_DNA"/>
</dbReference>
<dbReference type="CDD" id="cd00186">
    <property type="entry name" value="TOP1Ac"/>
    <property type="match status" value="1"/>
</dbReference>
<evidence type="ECO:0000256" key="12">
    <source>
        <dbReference type="SAM" id="MobiDB-lite"/>
    </source>
</evidence>
<comment type="similarity">
    <text evidence="2 11">Belongs to the type IA topoisomerase family.</text>
</comment>
<feature type="compositionally biased region" description="Basic residues" evidence="12">
    <location>
        <begin position="868"/>
        <end position="882"/>
    </location>
</feature>
<dbReference type="GO" id="GO:0003917">
    <property type="term" value="F:DNA topoisomerase type I (single strand cut, ATP-independent) activity"/>
    <property type="evidence" value="ECO:0007669"/>
    <property type="project" value="UniProtKB-EC"/>
</dbReference>
<evidence type="ECO:0000256" key="6">
    <source>
        <dbReference type="ARBA" id="ARBA00022833"/>
    </source>
</evidence>
<dbReference type="STRING" id="764103.G7E0M5"/>
<evidence type="ECO:0000259" key="13">
    <source>
        <dbReference type="PROSITE" id="PS50880"/>
    </source>
</evidence>
<dbReference type="GO" id="GO:0003677">
    <property type="term" value="F:DNA binding"/>
    <property type="evidence" value="ECO:0007669"/>
    <property type="project" value="UniProtKB-KW"/>
</dbReference>
<dbReference type="PANTHER" id="PTHR11390:SF21">
    <property type="entry name" value="DNA TOPOISOMERASE 3-ALPHA"/>
    <property type="match status" value="1"/>
</dbReference>
<dbReference type="OMA" id="MELAMGD"/>
<evidence type="ECO:0000256" key="8">
    <source>
        <dbReference type="ARBA" id="ARBA00023125"/>
    </source>
</evidence>
<feature type="compositionally biased region" description="Basic and acidic residues" evidence="12">
    <location>
        <begin position="853"/>
        <end position="867"/>
    </location>
</feature>
<feature type="compositionally biased region" description="Basic and acidic residues" evidence="12">
    <location>
        <begin position="681"/>
        <end position="692"/>
    </location>
</feature>
<dbReference type="InterPro" id="IPR013497">
    <property type="entry name" value="Topo_IA_cen"/>
</dbReference>
<comment type="caution">
    <text evidence="16">The sequence shown here is derived from an EMBL/GenBank/DDBJ whole genome shotgun (WGS) entry which is preliminary data.</text>
</comment>
<evidence type="ECO:0000256" key="4">
    <source>
        <dbReference type="ARBA" id="ARBA00022723"/>
    </source>
</evidence>
<dbReference type="InterPro" id="IPR013825">
    <property type="entry name" value="Topo_IA_cen_sub2"/>
</dbReference>
<accession>G7E0M5</accession>
<feature type="domain" description="Topo IA-type catalytic" evidence="15">
    <location>
        <begin position="167"/>
        <end position="590"/>
    </location>
</feature>
<feature type="domain" description="GRF-type" evidence="14">
    <location>
        <begin position="787"/>
        <end position="830"/>
    </location>
</feature>
<dbReference type="CDD" id="cd03362">
    <property type="entry name" value="TOPRIM_TopoIA_TopoIII"/>
    <property type="match status" value="1"/>
</dbReference>
<sequence length="882" mass="98939">MVKCLCVAEKPSIARGITEILSGGRSRTRNGGSRFVNNYEFSYRLEGYPGFTDFVVTAVVGHLTANDFDDAHRGWRSCDAFDLFDAPIITFIPPKLKDVARNLQNEARTAQILMIWTDCDREGEHIGWEVQNVCLKVNPRLVVLRARFSAIIANQIHQACQHAVALDERQASAVEARIMLDLRVGAALTRLQTFNFQAAFPELQGSVISYGPCQFPALGFVVEQYERMRNFVAEAFWSIQSTLRRDGATVTFNWARNRLFDREVAGMLHQWCLDDPEATITSVQTKPASKWKPLPLTTVELQKSGSRILRLSPKKVLEIADALYQRGILSYPRTETDQFDPHFNFQELIEKQTQDTRWGPFAQRLHRGEFERPRGGRKNDHAHPPIHPTAHANLQGDEARVYELVTRRFLACCHKNATGRQTTVRVSIAREEFNASGLIVLERNYLDVYPYDRWEGNALPDFHLNETFLPATCELKEGKTTGPSLLTEADLVNLMDKNGIGTDATIAEHIEHLLERDYISREKDGRSTVLVPTTLGIGLVEGYNRLGLDNSLSKPHLRRMTEHRMSLICTGQRTQQDVIEETLDEYREMFIVARRQWQTLTDTVREFSELGAQDLPPDDGAPVPMADVDGDEDDDAGPPPARRATRGRGTRARGAARATSRARGRGMGRGQAYARSPSSAVDDHFDSDDDHRSAPIAAHQEAAAEVPRCQCEQTAVLRTVNKATANKGRTFYSCSKPQDSSCGFFEWADTATPSVKRERTYSRASPTKRARPKTSHQNGDASVAPRCQCDLTATRITVKKDGPNQGREFWKCSKVSAASQCKFFEWIEQSGNAAMTSGSTPSTYSCYVCGEPHMAKDCPQRDNPDRRARGRGRGRGRGKRGR</sequence>
<organism evidence="16 17">
    <name type="scientific">Mixia osmundae (strain CBS 9802 / IAM 14324 / JCM 22182 / KY 12970)</name>
    <dbReference type="NCBI Taxonomy" id="764103"/>
    <lineage>
        <taxon>Eukaryota</taxon>
        <taxon>Fungi</taxon>
        <taxon>Dikarya</taxon>
        <taxon>Basidiomycota</taxon>
        <taxon>Pucciniomycotina</taxon>
        <taxon>Mixiomycetes</taxon>
        <taxon>Mixiales</taxon>
        <taxon>Mixiaceae</taxon>
        <taxon>Mixia</taxon>
    </lineage>
</organism>
<dbReference type="InterPro" id="IPR003602">
    <property type="entry name" value="Topo_IA_DNA-bd_dom"/>
</dbReference>
<feature type="domain" description="Toprim" evidence="13">
    <location>
        <begin position="3"/>
        <end position="149"/>
    </location>
</feature>
<evidence type="ECO:0000256" key="2">
    <source>
        <dbReference type="ARBA" id="ARBA00009446"/>
    </source>
</evidence>
<comment type="function">
    <text evidence="11">Introduces a single-strand break via transesterification at a target site in duplex DNA. Releases the supercoiling and torsional tension of DNA introduced during the DNA replication and transcription by transiently cleaving and rejoining one strand of the DNA duplex. The scissile phosphodiester is attacked by the catalytic tyrosine of the enzyme, resulting in the formation of a DNA-(5'-phosphotyrosyl)-enzyme intermediate and the expulsion of a 3'-OH DNA strand.</text>
</comment>
<dbReference type="InterPro" id="IPR006171">
    <property type="entry name" value="TOPRIM_dom"/>
</dbReference>
<dbReference type="SUPFAM" id="SSF56712">
    <property type="entry name" value="Prokaryotic type I DNA topoisomerase"/>
    <property type="match status" value="1"/>
</dbReference>
<evidence type="ECO:0000256" key="11">
    <source>
        <dbReference type="RuleBase" id="RU362092"/>
    </source>
</evidence>
<dbReference type="GO" id="GO:0008270">
    <property type="term" value="F:zinc ion binding"/>
    <property type="evidence" value="ECO:0007669"/>
    <property type="project" value="UniProtKB-KW"/>
</dbReference>
<dbReference type="Gene3D" id="1.10.460.10">
    <property type="entry name" value="Topoisomerase I, domain 2"/>
    <property type="match status" value="1"/>
</dbReference>
<dbReference type="RefSeq" id="XP_014566459.1">
    <property type="nucleotide sequence ID" value="XM_014710973.1"/>
</dbReference>
<keyword evidence="5 10" id="KW-0863">Zinc-finger</keyword>
<dbReference type="FunFam" id="1.10.290.10:FF:000001">
    <property type="entry name" value="DNA topoisomerase"/>
    <property type="match status" value="1"/>
</dbReference>
<feature type="domain" description="GRF-type" evidence="14">
    <location>
        <begin position="709"/>
        <end position="751"/>
    </location>
</feature>
<dbReference type="Gene3D" id="3.40.50.140">
    <property type="match status" value="1"/>
</dbReference>
<dbReference type="InterPro" id="IPR000380">
    <property type="entry name" value="Topo_IA"/>
</dbReference>
<dbReference type="Proteomes" id="UP000009131">
    <property type="component" value="Unassembled WGS sequence"/>
</dbReference>
<gene>
    <name evidence="16" type="primary">Mo03052</name>
    <name evidence="16" type="ORF">E5Q_03052</name>
</gene>
<dbReference type="InterPro" id="IPR003601">
    <property type="entry name" value="Topo_IA_2"/>
</dbReference>
<dbReference type="FunFam" id="3.40.50.140:FF:000005">
    <property type="entry name" value="DNA topoisomerase"/>
    <property type="match status" value="1"/>
</dbReference>
<dbReference type="InterPro" id="IPR010666">
    <property type="entry name" value="Znf_GRF"/>
</dbReference>
<dbReference type="GO" id="GO:0006310">
    <property type="term" value="P:DNA recombination"/>
    <property type="evidence" value="ECO:0007669"/>
    <property type="project" value="TreeGrafter"/>
</dbReference>
<evidence type="ECO:0000256" key="10">
    <source>
        <dbReference type="PROSITE-ProRule" id="PRU01343"/>
    </source>
</evidence>
<feature type="region of interest" description="Disordered" evidence="12">
    <location>
        <begin position="755"/>
        <end position="782"/>
    </location>
</feature>
<proteinExistence type="inferred from homology"/>
<dbReference type="SMART" id="SM00437">
    <property type="entry name" value="TOP1Ac"/>
    <property type="match status" value="1"/>
</dbReference>
<dbReference type="InterPro" id="IPR034144">
    <property type="entry name" value="TOPRIM_TopoIII"/>
</dbReference>
<dbReference type="PROSITE" id="PS50880">
    <property type="entry name" value="TOPRIM"/>
    <property type="match status" value="1"/>
</dbReference>
<dbReference type="InterPro" id="IPR013824">
    <property type="entry name" value="Topo_IA_cen_sub1"/>
</dbReference>
<dbReference type="InParanoid" id="G7E0M5"/>
<feature type="region of interest" description="Disordered" evidence="12">
    <location>
        <begin position="371"/>
        <end position="391"/>
    </location>
</feature>
<dbReference type="GO" id="GO:0006265">
    <property type="term" value="P:DNA topological change"/>
    <property type="evidence" value="ECO:0007669"/>
    <property type="project" value="InterPro"/>
</dbReference>
<name>G7E0M5_MIXOS</name>
<evidence type="ECO:0000259" key="14">
    <source>
        <dbReference type="PROSITE" id="PS51999"/>
    </source>
</evidence>
<keyword evidence="4" id="KW-0479">Metal-binding</keyword>
<dbReference type="HOGENOM" id="CLU_002929_1_1_1"/>
<comment type="catalytic activity">
    <reaction evidence="1 11">
        <text>ATP-independent breakage of single-stranded DNA, followed by passage and rejoining.</text>
        <dbReference type="EC" id="5.6.2.1"/>
    </reaction>
</comment>
<evidence type="ECO:0000313" key="17">
    <source>
        <dbReference type="Proteomes" id="UP000009131"/>
    </source>
</evidence>
<reference evidence="16 17" key="1">
    <citation type="journal article" date="2011" name="J. Gen. Appl. Microbiol.">
        <title>Draft genome sequencing of the enigmatic basidiomycete Mixia osmundae.</title>
        <authorList>
            <person name="Nishida H."/>
            <person name="Nagatsuka Y."/>
            <person name="Sugiyama J."/>
        </authorList>
    </citation>
    <scope>NUCLEOTIDE SEQUENCE [LARGE SCALE GENOMIC DNA]</scope>
    <source>
        <strain evidence="17">CBS 9802 / IAM 14324 / JCM 22182 / KY 12970</strain>
    </source>
</reference>
<dbReference type="InterPro" id="IPR023405">
    <property type="entry name" value="Topo_IA_core_domain"/>
</dbReference>
<dbReference type="GO" id="GO:0005634">
    <property type="term" value="C:nucleus"/>
    <property type="evidence" value="ECO:0007669"/>
    <property type="project" value="TreeGrafter"/>
</dbReference>
<dbReference type="OrthoDB" id="430051at2759"/>
<evidence type="ECO:0000313" key="16">
    <source>
        <dbReference type="EMBL" id="GAA96385.1"/>
    </source>
</evidence>
<dbReference type="Pfam" id="PF01131">
    <property type="entry name" value="Topoisom_bac"/>
    <property type="match status" value="1"/>
</dbReference>
<feature type="compositionally biased region" description="Low complexity" evidence="12">
    <location>
        <begin position="670"/>
        <end position="680"/>
    </location>
</feature>
<evidence type="ECO:0000256" key="1">
    <source>
        <dbReference type="ARBA" id="ARBA00000213"/>
    </source>
</evidence>
<dbReference type="Gene3D" id="2.70.20.10">
    <property type="entry name" value="Topoisomerase I, domain 3"/>
    <property type="match status" value="1"/>
</dbReference>
<reference evidence="16 17" key="2">
    <citation type="journal article" date="2012" name="Open Biol.">
        <title>Characteristics of nucleosomes and linker DNA regions on the genome of the basidiomycete Mixia osmundae revealed by mono- and dinucleosome mapping.</title>
        <authorList>
            <person name="Nishida H."/>
            <person name="Kondo S."/>
            <person name="Matsumoto T."/>
            <person name="Suzuki Y."/>
            <person name="Yoshikawa H."/>
            <person name="Taylor T.D."/>
            <person name="Sugiyama J."/>
        </authorList>
    </citation>
    <scope>NUCLEOTIDE SEQUENCE [LARGE SCALE GENOMIC DNA]</scope>
    <source>
        <strain evidence="17">CBS 9802 / IAM 14324 / JCM 22182 / KY 12970</strain>
    </source>
</reference>
<dbReference type="GO" id="GO:0006281">
    <property type="term" value="P:DNA repair"/>
    <property type="evidence" value="ECO:0007669"/>
    <property type="project" value="TreeGrafter"/>
</dbReference>
<dbReference type="PROSITE" id="PS51999">
    <property type="entry name" value="ZF_GRF"/>
    <property type="match status" value="2"/>
</dbReference>
<dbReference type="AlphaFoldDB" id="G7E0M5"/>
<dbReference type="Gene3D" id="1.10.290.10">
    <property type="entry name" value="Topoisomerase I, domain 4"/>
    <property type="match status" value="1"/>
</dbReference>